<sequence>MSTAELRPAGIHALQRAGQWQATSSGSLVAYWSGASLKFLYTGRALSILTGPLTERKDRFNGGTPMLACVISGHTKENVTTLYDAGPLQIIQLYTLETESQADNALTIELTLIDWASVFELEAILTISKEDIRSLPSTKGLRILWIGDSISCGYTDGSESMPRGCLDAFPFLARDTLRNEGENLIELDMIAFPGVSLTDQNEVEDDEISSRGMISRFSCASPWSDTIHDGQECQPRLAVVALGTNDDAQDVEPPRFQAALSDLLSKLSSRYPESLTQIIIIHPFSDFNDEPEDMGANSLVSQFPTFVQALSLAAPSIKVSSCSITERLMKRHTMDGLHPNSEGQAILASAWLDALRAIIDI</sequence>
<dbReference type="EMBL" id="JAACJP010000018">
    <property type="protein sequence ID" value="KAF5378816.1"/>
    <property type="molecule type" value="Genomic_DNA"/>
</dbReference>
<evidence type="ECO:0000259" key="1">
    <source>
        <dbReference type="Pfam" id="PF13472"/>
    </source>
</evidence>
<reference evidence="2 3" key="1">
    <citation type="journal article" date="2020" name="ISME J.">
        <title>Uncovering the hidden diversity of litter-decomposition mechanisms in mushroom-forming fungi.</title>
        <authorList>
            <person name="Floudas D."/>
            <person name="Bentzer J."/>
            <person name="Ahren D."/>
            <person name="Johansson T."/>
            <person name="Persson P."/>
            <person name="Tunlid A."/>
        </authorList>
    </citation>
    <scope>NUCLEOTIDE SEQUENCE [LARGE SCALE GENOMIC DNA]</scope>
    <source>
        <strain evidence="2 3">CBS 661.87</strain>
    </source>
</reference>
<dbReference type="Proteomes" id="UP000565441">
    <property type="component" value="Unassembled WGS sequence"/>
</dbReference>
<keyword evidence="3" id="KW-1185">Reference proteome</keyword>
<dbReference type="InterPro" id="IPR036514">
    <property type="entry name" value="SGNH_hydro_sf"/>
</dbReference>
<comment type="caution">
    <text evidence="2">The sequence shown here is derived from an EMBL/GenBank/DDBJ whole genome shotgun (WGS) entry which is preliminary data.</text>
</comment>
<evidence type="ECO:0000313" key="2">
    <source>
        <dbReference type="EMBL" id="KAF5378816.1"/>
    </source>
</evidence>
<dbReference type="PANTHER" id="PTHR37834">
    <property type="entry name" value="GDSL-LIKE LIPASE/ACYLHYDROLASE DOMAIN PROTEIN (AFU_ORTHOLOGUE AFUA_2G00620)"/>
    <property type="match status" value="1"/>
</dbReference>
<protein>
    <recommendedName>
        <fullName evidence="1">SGNH hydrolase-type esterase domain-containing protein</fullName>
    </recommendedName>
</protein>
<name>A0A8H5M2Y8_9AGAR</name>
<dbReference type="AlphaFoldDB" id="A0A8H5M2Y8"/>
<dbReference type="Gene3D" id="3.40.50.1110">
    <property type="entry name" value="SGNH hydrolase"/>
    <property type="match status" value="1"/>
</dbReference>
<dbReference type="OrthoDB" id="3241977at2759"/>
<dbReference type="PANTHER" id="PTHR37834:SF2">
    <property type="entry name" value="ESTERASE, SGNH HYDROLASE-TYPE"/>
    <property type="match status" value="1"/>
</dbReference>
<dbReference type="InterPro" id="IPR052762">
    <property type="entry name" value="PCW_deacetylase/CE"/>
</dbReference>
<dbReference type="CDD" id="cd00229">
    <property type="entry name" value="SGNH_hydrolase"/>
    <property type="match status" value="1"/>
</dbReference>
<dbReference type="Pfam" id="PF13472">
    <property type="entry name" value="Lipase_GDSL_2"/>
    <property type="match status" value="1"/>
</dbReference>
<feature type="domain" description="SGNH hydrolase-type esterase" evidence="1">
    <location>
        <begin position="146"/>
        <end position="346"/>
    </location>
</feature>
<accession>A0A8H5M2Y8</accession>
<dbReference type="InterPro" id="IPR013830">
    <property type="entry name" value="SGNH_hydro"/>
</dbReference>
<dbReference type="SUPFAM" id="SSF52266">
    <property type="entry name" value="SGNH hydrolase"/>
    <property type="match status" value="1"/>
</dbReference>
<evidence type="ECO:0000313" key="3">
    <source>
        <dbReference type="Proteomes" id="UP000565441"/>
    </source>
</evidence>
<proteinExistence type="predicted"/>
<gene>
    <name evidence="2" type="ORF">D9615_007015</name>
</gene>
<organism evidence="2 3">
    <name type="scientific">Tricholomella constricta</name>
    <dbReference type="NCBI Taxonomy" id="117010"/>
    <lineage>
        <taxon>Eukaryota</taxon>
        <taxon>Fungi</taxon>
        <taxon>Dikarya</taxon>
        <taxon>Basidiomycota</taxon>
        <taxon>Agaricomycotina</taxon>
        <taxon>Agaricomycetes</taxon>
        <taxon>Agaricomycetidae</taxon>
        <taxon>Agaricales</taxon>
        <taxon>Tricholomatineae</taxon>
        <taxon>Lyophyllaceae</taxon>
        <taxon>Tricholomella</taxon>
    </lineage>
</organism>